<dbReference type="EC" id="2.7.11.-" evidence="15"/>
<feature type="binding site" evidence="15">
    <location>
        <begin position="154"/>
        <end position="161"/>
    </location>
    <ligand>
        <name>ATP</name>
        <dbReference type="ChEBI" id="CHEBI:30616"/>
    </ligand>
</feature>
<feature type="domain" description="HPr(Ser) kinase/phosphorylase N-terminal" evidence="16">
    <location>
        <begin position="6"/>
        <end position="128"/>
    </location>
</feature>
<comment type="caution">
    <text evidence="18">The sequence shown here is derived from an EMBL/GenBank/DDBJ whole genome shotgun (WGS) entry which is preliminary data.</text>
</comment>
<dbReference type="EC" id="2.7.4.-" evidence="15"/>
<dbReference type="EMBL" id="MIJF01000007">
    <property type="protein sequence ID" value="OEG00114.1"/>
    <property type="molecule type" value="Genomic_DNA"/>
</dbReference>
<evidence type="ECO:0000313" key="18">
    <source>
        <dbReference type="EMBL" id="OEG00114.1"/>
    </source>
</evidence>
<sequence length="309" mass="34730">MPTKLKVREIKEYFGLELINEEADLDRKITVSDLSRPGLVMAGFYTYYPSERIQILGKTELTFSDGLCSEIRRERMTHLCQEDTPCIIIAHNLPVPSELVDVAKERKIPILRTTISTTRFVSKLTNYLEGRLAPTKTIHGVLIDVYGVGVLIVGNSGIGKSETALELLKRGHRLVADDVVEITQTADNELIGTAPEIIRHLLEIRGVGIIDVMTLFGAGAVRLRKKLTLVIKLEMWNKDKSYERLGLDEEKIKIIDTELPVNTIPVRPGRNLAAIIEVAAMNYRLKSMGYNAAWELSSRLTDEMDMNEL</sequence>
<dbReference type="GO" id="GO:0000287">
    <property type="term" value="F:magnesium ion binding"/>
    <property type="evidence" value="ECO:0007669"/>
    <property type="project" value="UniProtKB-UniRule"/>
</dbReference>
<reference evidence="18 19" key="1">
    <citation type="submission" date="2016-09" db="EMBL/GenBank/DDBJ databases">
        <title>Draft genome sequence for the type strain of Vulcanibacillus modesticaldus BR, a strictly anaerobic, moderately thermophilic, and nitrate-reducing bacterium from deep sea-hydrothermal vents of the Mid-Atlantic Ridge.</title>
        <authorList>
            <person name="Abin C.A."/>
            <person name="Hollibaugh J.T."/>
        </authorList>
    </citation>
    <scope>NUCLEOTIDE SEQUENCE [LARGE SCALE GENOMIC DNA]</scope>
    <source>
        <strain evidence="18 19">BR</strain>
    </source>
</reference>
<keyword evidence="13 15" id="KW-0119">Carbohydrate metabolism</keyword>
<evidence type="ECO:0000256" key="8">
    <source>
        <dbReference type="ARBA" id="ARBA00022741"/>
    </source>
</evidence>
<dbReference type="PANTHER" id="PTHR30305">
    <property type="entry name" value="PROTEIN YJDM-RELATED"/>
    <property type="match status" value="1"/>
</dbReference>
<comment type="miscellaneous">
    <text evidence="15">Both phosphorylation and phosphorolysis are carried out by the same active site and suggest a common mechanism for both reactions.</text>
</comment>
<keyword evidence="12 15" id="KW-0511">Multifunctional enzyme</keyword>
<comment type="catalytic activity">
    <reaction evidence="14 15">
        <text>[HPr protein]-O-phospho-L-serine + phosphate + H(+) = [HPr protein]-L-serine + diphosphate</text>
        <dbReference type="Rhea" id="RHEA:46604"/>
        <dbReference type="Rhea" id="RHEA-COMP:11602"/>
        <dbReference type="Rhea" id="RHEA-COMP:11603"/>
        <dbReference type="ChEBI" id="CHEBI:15378"/>
        <dbReference type="ChEBI" id="CHEBI:29999"/>
        <dbReference type="ChEBI" id="CHEBI:33019"/>
        <dbReference type="ChEBI" id="CHEBI:43474"/>
        <dbReference type="ChEBI" id="CHEBI:83421"/>
    </reaction>
</comment>
<evidence type="ECO:0000256" key="3">
    <source>
        <dbReference type="ARBA" id="ARBA00006883"/>
    </source>
</evidence>
<dbReference type="Proteomes" id="UP000243739">
    <property type="component" value="Unassembled WGS sequence"/>
</dbReference>
<dbReference type="GO" id="GO:0006109">
    <property type="term" value="P:regulation of carbohydrate metabolic process"/>
    <property type="evidence" value="ECO:0007669"/>
    <property type="project" value="UniProtKB-UniRule"/>
</dbReference>
<evidence type="ECO:0000259" key="17">
    <source>
        <dbReference type="Pfam" id="PF07475"/>
    </source>
</evidence>
<keyword evidence="5 15" id="KW-0723">Serine/threonine-protein kinase</keyword>
<accession>A0A1D2YWN4</accession>
<comment type="cofactor">
    <cofactor evidence="2 15">
        <name>Mg(2+)</name>
        <dbReference type="ChEBI" id="CHEBI:18420"/>
    </cofactor>
</comment>
<feature type="binding site" evidence="15">
    <location>
        <position position="203"/>
    </location>
    <ligand>
        <name>Mg(2+)</name>
        <dbReference type="ChEBI" id="CHEBI:18420"/>
    </ligand>
</feature>
<dbReference type="InterPro" id="IPR028979">
    <property type="entry name" value="Ser_kin/Pase_Hpr-like_N_sf"/>
</dbReference>
<evidence type="ECO:0000256" key="2">
    <source>
        <dbReference type="ARBA" id="ARBA00001946"/>
    </source>
</evidence>
<protein>
    <recommendedName>
        <fullName evidence="15">HPr kinase/phosphorylase</fullName>
        <shortName evidence="15">HPrK/P</shortName>
        <ecNumber evidence="15">2.7.11.-</ecNumber>
        <ecNumber evidence="15">2.7.4.-</ecNumber>
    </recommendedName>
    <alternativeName>
        <fullName evidence="15">HPr(Ser) kinase/phosphorylase</fullName>
    </alternativeName>
</protein>
<dbReference type="GO" id="GO:0005524">
    <property type="term" value="F:ATP binding"/>
    <property type="evidence" value="ECO:0007669"/>
    <property type="project" value="UniProtKB-UniRule"/>
</dbReference>
<comment type="domain">
    <text evidence="15">The Walker A ATP-binding motif also binds Pi and PPi.</text>
</comment>
<feature type="region of interest" description="Important for the catalytic mechanism of both phosphorylation and dephosphorylation" evidence="15">
    <location>
        <begin position="202"/>
        <end position="211"/>
    </location>
</feature>
<keyword evidence="19" id="KW-1185">Reference proteome</keyword>
<dbReference type="SUPFAM" id="SSF53795">
    <property type="entry name" value="PEP carboxykinase-like"/>
    <property type="match status" value="1"/>
</dbReference>
<feature type="active site" evidence="15">
    <location>
        <position position="244"/>
    </location>
</feature>
<evidence type="ECO:0000256" key="13">
    <source>
        <dbReference type="ARBA" id="ARBA00023277"/>
    </source>
</evidence>
<feature type="active site" evidence="15">
    <location>
        <position position="139"/>
    </location>
</feature>
<dbReference type="PANTHER" id="PTHR30305:SF1">
    <property type="entry name" value="HPR KINASE_PHOSPHORYLASE"/>
    <property type="match status" value="1"/>
</dbReference>
<keyword evidence="7 15" id="KW-0479">Metal-binding</keyword>
<dbReference type="InterPro" id="IPR027417">
    <property type="entry name" value="P-loop_NTPase"/>
</dbReference>
<evidence type="ECO:0000256" key="10">
    <source>
        <dbReference type="ARBA" id="ARBA00022840"/>
    </source>
</evidence>
<dbReference type="RefSeq" id="WP_069656008.1">
    <property type="nucleotide sequence ID" value="NZ_MIJF01000007.1"/>
</dbReference>
<dbReference type="STRING" id="337097.BHF71_06200"/>
<dbReference type="AlphaFoldDB" id="A0A1D2YWN4"/>
<feature type="active site" description="Proton acceptor; for phosphorylation activity. Proton donor; for dephosphorylation activity" evidence="15">
    <location>
        <position position="178"/>
    </location>
</feature>
<dbReference type="OrthoDB" id="9778803at2"/>
<dbReference type="Pfam" id="PF02603">
    <property type="entry name" value="Hpr_kinase_N"/>
    <property type="match status" value="1"/>
</dbReference>
<evidence type="ECO:0000259" key="16">
    <source>
        <dbReference type="Pfam" id="PF02603"/>
    </source>
</evidence>
<evidence type="ECO:0000256" key="7">
    <source>
        <dbReference type="ARBA" id="ARBA00022723"/>
    </source>
</evidence>
<dbReference type="NCBIfam" id="TIGR00679">
    <property type="entry name" value="hpr-ser"/>
    <property type="match status" value="1"/>
</dbReference>
<evidence type="ECO:0000256" key="6">
    <source>
        <dbReference type="ARBA" id="ARBA00022679"/>
    </source>
</evidence>
<evidence type="ECO:0000256" key="4">
    <source>
        <dbReference type="ARBA" id="ARBA00011643"/>
    </source>
</evidence>
<keyword evidence="9 15" id="KW-0418">Kinase</keyword>
<evidence type="ECO:0000256" key="12">
    <source>
        <dbReference type="ARBA" id="ARBA00023268"/>
    </source>
</evidence>
<feature type="domain" description="HPr kinase/phosphorylase C-terminal" evidence="17">
    <location>
        <begin position="131"/>
        <end position="299"/>
    </location>
</feature>
<dbReference type="CDD" id="cd01918">
    <property type="entry name" value="HprK_C"/>
    <property type="match status" value="1"/>
</dbReference>
<keyword evidence="8 15" id="KW-0547">Nucleotide-binding</keyword>
<dbReference type="FunFam" id="3.40.1390.20:FF:000002">
    <property type="entry name" value="HPr kinase/phosphorylase"/>
    <property type="match status" value="1"/>
</dbReference>
<keyword evidence="10 15" id="KW-0067">ATP-binding</keyword>
<gene>
    <name evidence="15" type="primary">hprK</name>
    <name evidence="18" type="ORF">BHF71_06200</name>
</gene>
<dbReference type="GO" id="GO:0004674">
    <property type="term" value="F:protein serine/threonine kinase activity"/>
    <property type="evidence" value="ECO:0007669"/>
    <property type="project" value="UniProtKB-KW"/>
</dbReference>
<evidence type="ECO:0000256" key="11">
    <source>
        <dbReference type="ARBA" id="ARBA00022842"/>
    </source>
</evidence>
<keyword evidence="6 15" id="KW-0808">Transferase</keyword>
<organism evidence="18 19">
    <name type="scientific">Vulcanibacillus modesticaldus</name>
    <dbReference type="NCBI Taxonomy" id="337097"/>
    <lineage>
        <taxon>Bacteria</taxon>
        <taxon>Bacillati</taxon>
        <taxon>Bacillota</taxon>
        <taxon>Bacilli</taxon>
        <taxon>Bacillales</taxon>
        <taxon>Bacillaceae</taxon>
        <taxon>Vulcanibacillus</taxon>
    </lineage>
</organism>
<evidence type="ECO:0000256" key="1">
    <source>
        <dbReference type="ARBA" id="ARBA00001120"/>
    </source>
</evidence>
<comment type="function">
    <text evidence="15">Catalyzes the ATP- as well as the pyrophosphate-dependent phosphorylation of a specific serine residue in HPr, a phosphocarrier protein of the phosphoenolpyruvate-dependent sugar phosphotransferase system (PTS). HprK/P also catalyzes the pyrophosphate-producing, inorganic phosphate-dependent dephosphorylation (phosphorolysis) of seryl-phosphorylated HPr (P-Ser-HPr). The two antagonistic activities of HprK/P are regulated by several intracellular metabolites, which change their concentration in response to the absence or presence of rapidly metabolisable carbon sources (glucose, fructose, etc.) in the growth medium. Also phosphorylates/dephosphorylates the HPr-like catabolite repression protein crh on a specific serine residue. Therefore, by controlling the phosphorylation state of HPr and crh, HPrK/P is a sensor enzyme that plays a major role in the regulation of carbon metabolism and sugar transport: it mediates carbon catabolite repression (CCR), and regulates PTS-catalyzed carbohydrate uptake and inducer exclusion.</text>
</comment>
<dbReference type="SUPFAM" id="SSF75138">
    <property type="entry name" value="HprK N-terminal domain-like"/>
    <property type="match status" value="1"/>
</dbReference>
<dbReference type="Pfam" id="PF07475">
    <property type="entry name" value="Hpr_kinase_C"/>
    <property type="match status" value="1"/>
</dbReference>
<feature type="active site" evidence="15">
    <location>
        <position position="160"/>
    </location>
</feature>
<feature type="binding site" evidence="15">
    <location>
        <position position="161"/>
    </location>
    <ligand>
        <name>Mg(2+)</name>
        <dbReference type="ChEBI" id="CHEBI:18420"/>
    </ligand>
</feature>
<dbReference type="FunFam" id="3.40.50.300:FF:000174">
    <property type="entry name" value="HPr kinase/phosphorylase"/>
    <property type="match status" value="1"/>
</dbReference>
<dbReference type="GO" id="GO:0004712">
    <property type="term" value="F:protein serine/threonine/tyrosine kinase activity"/>
    <property type="evidence" value="ECO:0007669"/>
    <property type="project" value="UniProtKB-UniRule"/>
</dbReference>
<keyword evidence="11 15" id="KW-0460">Magnesium</keyword>
<dbReference type="InterPro" id="IPR003755">
    <property type="entry name" value="HPr(Ser)_kin/Pase"/>
</dbReference>
<feature type="region of interest" description="Important for the catalytic mechanism of dephosphorylation" evidence="15">
    <location>
        <begin position="265"/>
        <end position="270"/>
    </location>
</feature>
<name>A0A1D2YWN4_9BACI</name>
<dbReference type="InterPro" id="IPR011126">
    <property type="entry name" value="Hpr_kin/Pase_Hpr_N"/>
</dbReference>
<comment type="similarity">
    <text evidence="3 15">Belongs to the HPrK/P family.</text>
</comment>
<proteinExistence type="inferred from homology"/>
<comment type="catalytic activity">
    <reaction evidence="1 15">
        <text>[HPr protein]-L-serine + ATP = [HPr protein]-O-phospho-L-serine + ADP + H(+)</text>
        <dbReference type="Rhea" id="RHEA:46600"/>
        <dbReference type="Rhea" id="RHEA-COMP:11602"/>
        <dbReference type="Rhea" id="RHEA-COMP:11603"/>
        <dbReference type="ChEBI" id="CHEBI:15378"/>
        <dbReference type="ChEBI" id="CHEBI:29999"/>
        <dbReference type="ChEBI" id="CHEBI:30616"/>
        <dbReference type="ChEBI" id="CHEBI:83421"/>
        <dbReference type="ChEBI" id="CHEBI:456216"/>
    </reaction>
</comment>
<evidence type="ECO:0000256" key="5">
    <source>
        <dbReference type="ARBA" id="ARBA00022527"/>
    </source>
</evidence>
<comment type="subunit">
    <text evidence="4 15">Homohexamer.</text>
</comment>
<dbReference type="InterPro" id="IPR011104">
    <property type="entry name" value="Hpr_kin/Pase_C"/>
</dbReference>
<dbReference type="Gene3D" id="3.40.1390.20">
    <property type="entry name" value="HprK N-terminal domain-like"/>
    <property type="match status" value="1"/>
</dbReference>
<evidence type="ECO:0000256" key="9">
    <source>
        <dbReference type="ARBA" id="ARBA00022777"/>
    </source>
</evidence>
<evidence type="ECO:0000256" key="14">
    <source>
        <dbReference type="ARBA" id="ARBA00047657"/>
    </source>
</evidence>
<dbReference type="HAMAP" id="MF_01249">
    <property type="entry name" value="HPr_kinase"/>
    <property type="match status" value="1"/>
</dbReference>
<evidence type="ECO:0000256" key="15">
    <source>
        <dbReference type="HAMAP-Rule" id="MF_01249"/>
    </source>
</evidence>
<dbReference type="Gene3D" id="3.40.50.300">
    <property type="entry name" value="P-loop containing nucleotide triphosphate hydrolases"/>
    <property type="match status" value="1"/>
</dbReference>
<dbReference type="GO" id="GO:0000155">
    <property type="term" value="F:phosphorelay sensor kinase activity"/>
    <property type="evidence" value="ECO:0007669"/>
    <property type="project" value="InterPro"/>
</dbReference>
<evidence type="ECO:0000313" key="19">
    <source>
        <dbReference type="Proteomes" id="UP000243739"/>
    </source>
</evidence>